<comment type="cofactor">
    <cofactor evidence="2">
        <name>thiamine diphosphate</name>
        <dbReference type="ChEBI" id="CHEBI:58937"/>
    </cofactor>
</comment>
<dbReference type="AlphaFoldDB" id="A0A8W8LUD5"/>
<evidence type="ECO:0000256" key="8">
    <source>
        <dbReference type="ARBA" id="ARBA00023052"/>
    </source>
</evidence>
<dbReference type="PANTHER" id="PTHR43195">
    <property type="entry name" value="TRANSKETOLASE"/>
    <property type="match status" value="1"/>
</dbReference>
<dbReference type="Pfam" id="PF00456">
    <property type="entry name" value="Transketolase_N"/>
    <property type="match status" value="1"/>
</dbReference>
<evidence type="ECO:0000256" key="1">
    <source>
        <dbReference type="ARBA" id="ARBA00001913"/>
    </source>
</evidence>
<dbReference type="GO" id="GO:0004802">
    <property type="term" value="F:transketolase activity"/>
    <property type="evidence" value="ECO:0007669"/>
    <property type="project" value="UniProtKB-EC"/>
</dbReference>
<dbReference type="CDD" id="cd02012">
    <property type="entry name" value="TPP_TK"/>
    <property type="match status" value="1"/>
</dbReference>
<dbReference type="GO" id="GO:0046872">
    <property type="term" value="F:metal ion binding"/>
    <property type="evidence" value="ECO:0007669"/>
    <property type="project" value="UniProtKB-KW"/>
</dbReference>
<dbReference type="InterPro" id="IPR005474">
    <property type="entry name" value="Transketolase_N"/>
</dbReference>
<dbReference type="PANTHER" id="PTHR43195:SF1">
    <property type="entry name" value="FI06132P-RELATED"/>
    <property type="match status" value="1"/>
</dbReference>
<dbReference type="InterPro" id="IPR009014">
    <property type="entry name" value="Transketo_C/PFOR_II"/>
</dbReference>
<evidence type="ECO:0000313" key="11">
    <source>
        <dbReference type="EnsemblMetazoa" id="G30122.5:cds"/>
    </source>
</evidence>
<dbReference type="InterPro" id="IPR029061">
    <property type="entry name" value="THDP-binding"/>
</dbReference>
<dbReference type="Proteomes" id="UP000005408">
    <property type="component" value="Unassembled WGS sequence"/>
</dbReference>
<feature type="domain" description="Transketolase C-terminal" evidence="10">
    <location>
        <begin position="193"/>
        <end position="313"/>
    </location>
</feature>
<dbReference type="Pfam" id="PF02780">
    <property type="entry name" value="Transketolase_C"/>
    <property type="match status" value="1"/>
</dbReference>
<name>A0A8W8LUD5_MAGGI</name>
<sequence>RVVMAGTIDSKTKQTLKDIANKLRIHSINSTTAAGTGHPTSCCSIAEVMSVLFFNTMKYTISEPRGANNDRFVLSKGHAAPILYAAWAEAGLFPESDLLNLRKIDSDLEGHPTPRLNFVDVATGSLGQGLNCAAGMAYTGKYIDKADYRVFCVIGDGESAEGSVWEAMAFSSFYKLDNLVAIFDSPDDNLQIGKARVVRKSDSDKVTVIGCCVTLFEALKAADKLAIDGVNIRVIDPFTIKPIDAETIRSNAKETGGKIITVEDHYPEGGLGEAVCSAVACCRDITVKKLAVQEVPRSGKSAELLEKYGISANCIVKAVNQILSQ</sequence>
<evidence type="ECO:0000256" key="3">
    <source>
        <dbReference type="ARBA" id="ARBA00011738"/>
    </source>
</evidence>
<dbReference type="InterPro" id="IPR051424">
    <property type="entry name" value="Transketolase-like"/>
</dbReference>
<keyword evidence="7" id="KW-0460">Magnesium</keyword>
<comment type="subunit">
    <text evidence="3">Homodimer.</text>
</comment>
<dbReference type="GO" id="GO:0030976">
    <property type="term" value="F:thiamine pyrophosphate binding"/>
    <property type="evidence" value="ECO:0007669"/>
    <property type="project" value="TreeGrafter"/>
</dbReference>
<reference evidence="11" key="1">
    <citation type="submission" date="2022-08" db="UniProtKB">
        <authorList>
            <consortium name="EnsemblMetazoa"/>
        </authorList>
    </citation>
    <scope>IDENTIFICATION</scope>
    <source>
        <strain evidence="11">05x7-T-G4-1.051#20</strain>
    </source>
</reference>
<keyword evidence="5" id="KW-0808">Transferase</keyword>
<evidence type="ECO:0000256" key="4">
    <source>
        <dbReference type="ARBA" id="ARBA00013152"/>
    </source>
</evidence>
<evidence type="ECO:0000313" key="12">
    <source>
        <dbReference type="Proteomes" id="UP000005408"/>
    </source>
</evidence>
<dbReference type="EnsemblMetazoa" id="G30122.5">
    <property type="protein sequence ID" value="G30122.5:cds"/>
    <property type="gene ID" value="G30122"/>
</dbReference>
<evidence type="ECO:0000259" key="9">
    <source>
        <dbReference type="Pfam" id="PF00456"/>
    </source>
</evidence>
<dbReference type="Gene3D" id="3.40.50.920">
    <property type="match status" value="1"/>
</dbReference>
<evidence type="ECO:0000256" key="7">
    <source>
        <dbReference type="ARBA" id="ARBA00022842"/>
    </source>
</evidence>
<evidence type="ECO:0000256" key="6">
    <source>
        <dbReference type="ARBA" id="ARBA00022723"/>
    </source>
</evidence>
<keyword evidence="6" id="KW-0479">Metal-binding</keyword>
<protein>
    <recommendedName>
        <fullName evidence="4">transketolase</fullName>
        <ecNumber evidence="4">2.2.1.1</ecNumber>
    </recommendedName>
</protein>
<dbReference type="EC" id="2.2.1.1" evidence="4"/>
<organism evidence="11 12">
    <name type="scientific">Magallana gigas</name>
    <name type="common">Pacific oyster</name>
    <name type="synonym">Crassostrea gigas</name>
    <dbReference type="NCBI Taxonomy" id="29159"/>
    <lineage>
        <taxon>Eukaryota</taxon>
        <taxon>Metazoa</taxon>
        <taxon>Spiralia</taxon>
        <taxon>Lophotrochozoa</taxon>
        <taxon>Mollusca</taxon>
        <taxon>Bivalvia</taxon>
        <taxon>Autobranchia</taxon>
        <taxon>Pteriomorphia</taxon>
        <taxon>Ostreida</taxon>
        <taxon>Ostreoidea</taxon>
        <taxon>Ostreidae</taxon>
        <taxon>Magallana</taxon>
    </lineage>
</organism>
<evidence type="ECO:0000256" key="5">
    <source>
        <dbReference type="ARBA" id="ARBA00022679"/>
    </source>
</evidence>
<accession>A0A8W8LUD5</accession>
<dbReference type="InterPro" id="IPR033248">
    <property type="entry name" value="Transketolase_C"/>
</dbReference>
<proteinExistence type="predicted"/>
<evidence type="ECO:0000259" key="10">
    <source>
        <dbReference type="Pfam" id="PF02780"/>
    </source>
</evidence>
<dbReference type="SUPFAM" id="SSF52518">
    <property type="entry name" value="Thiamin diphosphate-binding fold (THDP-binding)"/>
    <property type="match status" value="1"/>
</dbReference>
<dbReference type="SUPFAM" id="SSF52922">
    <property type="entry name" value="TK C-terminal domain-like"/>
    <property type="match status" value="1"/>
</dbReference>
<dbReference type="Gene3D" id="3.40.50.970">
    <property type="match status" value="1"/>
</dbReference>
<feature type="domain" description="Transketolase N-terminal" evidence="9">
    <location>
        <begin position="17"/>
        <end position="187"/>
    </location>
</feature>
<evidence type="ECO:0000256" key="2">
    <source>
        <dbReference type="ARBA" id="ARBA00001964"/>
    </source>
</evidence>
<comment type="cofactor">
    <cofactor evidence="1">
        <name>Ca(2+)</name>
        <dbReference type="ChEBI" id="CHEBI:29108"/>
    </cofactor>
</comment>
<keyword evidence="8" id="KW-0786">Thiamine pyrophosphate</keyword>
<keyword evidence="12" id="KW-1185">Reference proteome</keyword>